<dbReference type="GO" id="GO:0008236">
    <property type="term" value="F:serine-type peptidase activity"/>
    <property type="evidence" value="ECO:0007669"/>
    <property type="project" value="UniProtKB-KW"/>
</dbReference>
<dbReference type="GO" id="GO:0006508">
    <property type="term" value="P:proteolysis"/>
    <property type="evidence" value="ECO:0007669"/>
    <property type="project" value="UniProtKB-KW"/>
</dbReference>
<dbReference type="Proteomes" id="UP000317332">
    <property type="component" value="Unassembled WGS sequence"/>
</dbReference>
<evidence type="ECO:0000256" key="2">
    <source>
        <dbReference type="ARBA" id="ARBA00022645"/>
    </source>
</evidence>
<keyword evidence="5" id="KW-0720">Serine protease</keyword>
<evidence type="ECO:0000259" key="8">
    <source>
        <dbReference type="Pfam" id="PF17676"/>
    </source>
</evidence>
<evidence type="ECO:0000256" key="6">
    <source>
        <dbReference type="PIRSR" id="PIRSR028757-1"/>
    </source>
</evidence>
<dbReference type="InterPro" id="IPR027461">
    <property type="entry name" value="Carboxypeptidase_A_C_sf"/>
</dbReference>
<feature type="active site" description="Charge relay system" evidence="6">
    <location>
        <position position="315"/>
    </location>
</feature>
<dbReference type="Gene3D" id="3.50.30.60">
    <property type="entry name" value="LD-carboxypeptidase A C-terminal domain-like"/>
    <property type="match status" value="1"/>
</dbReference>
<dbReference type="GO" id="GO:0004180">
    <property type="term" value="F:carboxypeptidase activity"/>
    <property type="evidence" value="ECO:0007669"/>
    <property type="project" value="UniProtKB-KW"/>
</dbReference>
<dbReference type="InterPro" id="IPR027478">
    <property type="entry name" value="LdcA_N"/>
</dbReference>
<keyword evidence="4" id="KW-0378">Hydrolase</keyword>
<dbReference type="SUPFAM" id="SSF141986">
    <property type="entry name" value="LD-carboxypeptidase A C-terminal domain-like"/>
    <property type="match status" value="1"/>
</dbReference>
<accession>A0A506PLM0</accession>
<evidence type="ECO:0000259" key="7">
    <source>
        <dbReference type="Pfam" id="PF02016"/>
    </source>
</evidence>
<dbReference type="PANTHER" id="PTHR30237:SF2">
    <property type="entry name" value="MUREIN TETRAPEPTIDE CARBOXYPEPTIDASE"/>
    <property type="match status" value="1"/>
</dbReference>
<name>A0A506PLM0_9FLAO</name>
<dbReference type="AlphaFoldDB" id="A0A506PLM0"/>
<reference evidence="9 10" key="1">
    <citation type="submission" date="2019-06" db="EMBL/GenBank/DDBJ databases">
        <title>Flavobacteriaceae Paucihalobacterium erythroidium CWB-1, complete genome.</title>
        <authorList>
            <person name="Wu S."/>
        </authorList>
    </citation>
    <scope>NUCLEOTIDE SEQUENCE [LARGE SCALE GENOMIC DNA]</scope>
    <source>
        <strain evidence="9 10">CWB-1</strain>
    </source>
</reference>
<evidence type="ECO:0000256" key="5">
    <source>
        <dbReference type="ARBA" id="ARBA00022825"/>
    </source>
</evidence>
<dbReference type="InterPro" id="IPR040921">
    <property type="entry name" value="Peptidase_S66C"/>
</dbReference>
<feature type="domain" description="LD-carboxypeptidase N-terminal" evidence="7">
    <location>
        <begin position="52"/>
        <end position="169"/>
    </location>
</feature>
<dbReference type="InterPro" id="IPR040449">
    <property type="entry name" value="Peptidase_S66_N"/>
</dbReference>
<sequence>MYFYAMQKIQLTTGIILGLMLISIQILFAQNNAHTNTMKLKQPPYLKAGDTVAIVAPSGILNGRSGEIERAKALLKSWNLHVVIGKHVFKQNNHFAGTDDERCEDFQNALDDPKIKAIWCARGGYGTVRILEKLDYTKFREKPKWIIGYSDITALHNQFHNEGFESIHAIMCTSLIDKPEELEQSIETMKQAVFGEKLQYKLKGSNYNRSGKVSAPIVGGNLTMLHTMLGSNTSIDTSGKILFIEEIGEYKYHIDRMLQSLKRAGYFDKCAGLIVGDMSKMRKNTTPWGSSIEQLIIDALAEYNFPIAFNMPAGHENDNRALILGRTIDLEVTKEGSIINFK</sequence>
<evidence type="ECO:0000256" key="1">
    <source>
        <dbReference type="ARBA" id="ARBA00010233"/>
    </source>
</evidence>
<dbReference type="Pfam" id="PF02016">
    <property type="entry name" value="Peptidase_S66"/>
    <property type="match status" value="1"/>
</dbReference>
<dbReference type="Pfam" id="PF17676">
    <property type="entry name" value="Peptidase_S66C"/>
    <property type="match status" value="1"/>
</dbReference>
<dbReference type="EMBL" id="VHIQ01000002">
    <property type="protein sequence ID" value="TPV34763.1"/>
    <property type="molecule type" value="Genomic_DNA"/>
</dbReference>
<comment type="similarity">
    <text evidence="1">Belongs to the peptidase S66 family.</text>
</comment>
<feature type="active site" description="Charge relay system" evidence="6">
    <location>
        <position position="245"/>
    </location>
</feature>
<feature type="active site" description="Nucleophile" evidence="6">
    <location>
        <position position="150"/>
    </location>
</feature>
<evidence type="ECO:0000256" key="3">
    <source>
        <dbReference type="ARBA" id="ARBA00022670"/>
    </source>
</evidence>
<dbReference type="PIRSF" id="PIRSF028757">
    <property type="entry name" value="LD-carboxypeptidase"/>
    <property type="match status" value="1"/>
</dbReference>
<feature type="domain" description="LD-carboxypeptidase C-terminal" evidence="8">
    <location>
        <begin position="216"/>
        <end position="330"/>
    </location>
</feature>
<dbReference type="CDD" id="cd07025">
    <property type="entry name" value="Peptidase_S66"/>
    <property type="match status" value="1"/>
</dbReference>
<evidence type="ECO:0000313" key="9">
    <source>
        <dbReference type="EMBL" id="TPV34763.1"/>
    </source>
</evidence>
<dbReference type="Gene3D" id="3.40.50.10740">
    <property type="entry name" value="Class I glutamine amidotransferase-like"/>
    <property type="match status" value="1"/>
</dbReference>
<protein>
    <submittedName>
        <fullName evidence="9">LD-carboxypeptidase</fullName>
    </submittedName>
</protein>
<keyword evidence="3" id="KW-0645">Protease</keyword>
<proteinExistence type="inferred from homology"/>
<dbReference type="OrthoDB" id="9807329at2"/>
<evidence type="ECO:0000256" key="4">
    <source>
        <dbReference type="ARBA" id="ARBA00022801"/>
    </source>
</evidence>
<keyword evidence="10" id="KW-1185">Reference proteome</keyword>
<evidence type="ECO:0000313" key="10">
    <source>
        <dbReference type="Proteomes" id="UP000317332"/>
    </source>
</evidence>
<organism evidence="9 10">
    <name type="scientific">Paucihalobacter ruber</name>
    <dbReference type="NCBI Taxonomy" id="2567861"/>
    <lineage>
        <taxon>Bacteria</taxon>
        <taxon>Pseudomonadati</taxon>
        <taxon>Bacteroidota</taxon>
        <taxon>Flavobacteriia</taxon>
        <taxon>Flavobacteriales</taxon>
        <taxon>Flavobacteriaceae</taxon>
        <taxon>Paucihalobacter</taxon>
    </lineage>
</organism>
<dbReference type="PANTHER" id="PTHR30237">
    <property type="entry name" value="MURAMOYLTETRAPEPTIDE CARBOXYPEPTIDASE"/>
    <property type="match status" value="1"/>
</dbReference>
<dbReference type="SUPFAM" id="SSF52317">
    <property type="entry name" value="Class I glutamine amidotransferase-like"/>
    <property type="match status" value="1"/>
</dbReference>
<keyword evidence="2 9" id="KW-0121">Carboxypeptidase</keyword>
<dbReference type="InterPro" id="IPR029062">
    <property type="entry name" value="Class_I_gatase-like"/>
</dbReference>
<dbReference type="InterPro" id="IPR003507">
    <property type="entry name" value="S66_fam"/>
</dbReference>
<comment type="caution">
    <text evidence="9">The sequence shown here is derived from an EMBL/GenBank/DDBJ whole genome shotgun (WGS) entry which is preliminary data.</text>
</comment>
<gene>
    <name evidence="9" type="ORF">FJ651_04320</name>
</gene>